<evidence type="ECO:0000256" key="14">
    <source>
        <dbReference type="ARBA" id="ARBA00023180"/>
    </source>
</evidence>
<dbReference type="InterPro" id="IPR000742">
    <property type="entry name" value="EGF"/>
</dbReference>
<dbReference type="PIRSF" id="PIRSF000641">
    <property type="entry name" value="SRK"/>
    <property type="match status" value="1"/>
</dbReference>
<feature type="domain" description="EGF-like" evidence="23">
    <location>
        <begin position="253"/>
        <end position="291"/>
    </location>
</feature>
<feature type="signal peptide" evidence="21">
    <location>
        <begin position="1"/>
        <end position="23"/>
    </location>
</feature>
<evidence type="ECO:0000256" key="8">
    <source>
        <dbReference type="ARBA" id="ARBA00022777"/>
    </source>
</evidence>
<gene>
    <name evidence="26" type="ORF">HUJ06_006473</name>
</gene>
<evidence type="ECO:0000256" key="15">
    <source>
        <dbReference type="ARBA" id="ARBA00047899"/>
    </source>
</evidence>
<evidence type="ECO:0000256" key="7">
    <source>
        <dbReference type="ARBA" id="ARBA00022741"/>
    </source>
</evidence>
<dbReference type="Proteomes" id="UP000607653">
    <property type="component" value="Unassembled WGS sequence"/>
</dbReference>
<evidence type="ECO:0000256" key="2">
    <source>
        <dbReference type="ARBA" id="ARBA00022527"/>
    </source>
</evidence>
<dbReference type="SUPFAM" id="SSF56112">
    <property type="entry name" value="Protein kinase-like (PK-like)"/>
    <property type="match status" value="1"/>
</dbReference>
<dbReference type="AlphaFoldDB" id="A0A822YUR3"/>
<dbReference type="GO" id="GO:0016020">
    <property type="term" value="C:membrane"/>
    <property type="evidence" value="ECO:0007669"/>
    <property type="project" value="UniProtKB-SubCell"/>
</dbReference>
<dbReference type="Pfam" id="PF00069">
    <property type="entry name" value="Pkinase"/>
    <property type="match status" value="1"/>
</dbReference>
<evidence type="ECO:0000256" key="3">
    <source>
        <dbReference type="ARBA" id="ARBA00022536"/>
    </source>
</evidence>
<dbReference type="PANTHER" id="PTHR47974">
    <property type="entry name" value="OS07G0415500 PROTEIN"/>
    <property type="match status" value="1"/>
</dbReference>
<dbReference type="InterPro" id="IPR003609">
    <property type="entry name" value="Pan_app"/>
</dbReference>
<evidence type="ECO:0000256" key="18">
    <source>
        <dbReference type="PROSITE-ProRule" id="PRU00076"/>
    </source>
</evidence>
<dbReference type="InterPro" id="IPR000858">
    <property type="entry name" value="S_locus_glycoprot_dom"/>
</dbReference>
<evidence type="ECO:0000256" key="12">
    <source>
        <dbReference type="ARBA" id="ARBA00023157"/>
    </source>
</evidence>
<dbReference type="InterPro" id="IPR000719">
    <property type="entry name" value="Prot_kinase_dom"/>
</dbReference>
<dbReference type="PANTHER" id="PTHR47974:SF6">
    <property type="entry name" value="NON-SPECIFIC SERINE_THREONINE PROTEIN KINASE"/>
    <property type="match status" value="1"/>
</dbReference>
<keyword evidence="6 21" id="KW-0732">Signal</keyword>
<comment type="caution">
    <text evidence="26">The sequence shown here is derived from an EMBL/GenBank/DDBJ whole genome shotgun (WGS) entry which is preliminary data.</text>
</comment>
<evidence type="ECO:0000259" key="23">
    <source>
        <dbReference type="PROSITE" id="PS50026"/>
    </source>
</evidence>
<evidence type="ECO:0000256" key="6">
    <source>
        <dbReference type="ARBA" id="ARBA00022729"/>
    </source>
</evidence>
<keyword evidence="2 17" id="KW-0723">Serine/threonine-protein kinase</keyword>
<sequence length="775" mass="87965">MSIFYLLLLFFSFFLCNPSSSTAQQQQEQSFSAFNISNSPWTPTQNRILVSSNNRTFAAGFRQLSTSQQLYIFAIWYRNITDRTIVWSLGRNSTFSPSSSLVITPSGALQLNDSTGKNLFPSVAVGKSNSSSLVLQDNGNLVFENWESFNFPTDTFLPNQLMNNNTLVSRNGKYIFNNSKDLIFNETDVYWSIKFQSLASDGTLVKDNSASWMSADQGASHLRRFTLDDDGNLRVYSLDPSVNDTWRVVWKAVQEPCTIYGTCGPNSICMGSERNSPYCICPPGFQNITGECKRKIPFTGPKDSKFLRLDYVNFSGGSNQTDRQALNFTVCESGCLANPSCLGFGYKFTGKQYCVHQLDRLLYGYWSPATETAMFLRVAKTETDESNFTARNLAILITLFVIELSTGALFFWAFVKKYIKYRDMAHTLGLELLPLGGPKRFTYAELKDATKDFNDVIGHGGFGIVYKGVLPDQRVIAVKRLKNVGGGEAEFWAEVTIIARMHHLNLVRMWGFCAEKSHKMLVYEYVPNGSLAKFLFPNPSLVKSEDGNEGESVETRPILDWSVRYRIALGVARAIAYLHEECLEWVIHCDIKPENILLEDDFCPKVSDFGLAKLAKKEDKVTMSRIRGTRGYLAPEWVKNEPITAKADVYSFGMVLLEIVSGTRNFDFRRSSLQSEDWYFPCWAFEKVYQQKRVEDILDRRIMHYYDSRQHFDMVDRMVKTAMWCLQDRAELRPSMGKVAKMLEGTVEITEPGKPTIFYLGDENGHLGPEDPKVL</sequence>
<keyword evidence="10 20" id="KW-1133">Transmembrane helix</keyword>
<keyword evidence="5 20" id="KW-0812">Transmembrane</keyword>
<dbReference type="CDD" id="cd00053">
    <property type="entry name" value="EGF"/>
    <property type="match status" value="1"/>
</dbReference>
<dbReference type="InterPro" id="IPR017441">
    <property type="entry name" value="Protein_kinase_ATP_BS"/>
</dbReference>
<feature type="domain" description="Bulb-type lectin" evidence="24">
    <location>
        <begin position="34"/>
        <end position="156"/>
    </location>
</feature>
<dbReference type="Pfam" id="PF00954">
    <property type="entry name" value="S_locus_glycop"/>
    <property type="match status" value="1"/>
</dbReference>
<reference evidence="26 27" key="1">
    <citation type="journal article" date="2020" name="Mol. Biol. Evol.">
        <title>Distinct Expression and Methylation Patterns for Genes with Different Fates following a Single Whole-Genome Duplication in Flowering Plants.</title>
        <authorList>
            <person name="Shi T."/>
            <person name="Rahmani R.S."/>
            <person name="Gugger P.F."/>
            <person name="Wang M."/>
            <person name="Li H."/>
            <person name="Zhang Y."/>
            <person name="Li Z."/>
            <person name="Wang Q."/>
            <person name="Van de Peer Y."/>
            <person name="Marchal K."/>
            <person name="Chen J."/>
        </authorList>
    </citation>
    <scope>NUCLEOTIDE SEQUENCE [LARGE SCALE GENOMIC DNA]</scope>
    <source>
        <tissue evidence="26">Leaf</tissue>
    </source>
</reference>
<evidence type="ECO:0000313" key="27">
    <source>
        <dbReference type="Proteomes" id="UP000607653"/>
    </source>
</evidence>
<dbReference type="InterPro" id="IPR001480">
    <property type="entry name" value="Bulb-type_lectin_dom"/>
</dbReference>
<dbReference type="GO" id="GO:0048544">
    <property type="term" value="P:recognition of pollen"/>
    <property type="evidence" value="ECO:0007669"/>
    <property type="project" value="InterPro"/>
</dbReference>
<dbReference type="PROSITE" id="PS00107">
    <property type="entry name" value="PROTEIN_KINASE_ATP"/>
    <property type="match status" value="1"/>
</dbReference>
<dbReference type="PROSITE" id="PS00108">
    <property type="entry name" value="PROTEIN_KINASE_ST"/>
    <property type="match status" value="1"/>
</dbReference>
<dbReference type="FunFam" id="1.10.510.10:FF:000621">
    <property type="entry name" value="Serine/threonine-protein kinase"/>
    <property type="match status" value="1"/>
</dbReference>
<keyword evidence="3 18" id="KW-0245">EGF-like domain</keyword>
<evidence type="ECO:0000256" key="21">
    <source>
        <dbReference type="SAM" id="SignalP"/>
    </source>
</evidence>
<keyword evidence="4 17" id="KW-0808">Transferase</keyword>
<evidence type="ECO:0000256" key="4">
    <source>
        <dbReference type="ARBA" id="ARBA00022679"/>
    </source>
</evidence>
<keyword evidence="8 17" id="KW-0418">Kinase</keyword>
<dbReference type="SMART" id="SM00108">
    <property type="entry name" value="B_lectin"/>
    <property type="match status" value="1"/>
</dbReference>
<keyword evidence="9 17" id="KW-0067">ATP-binding</keyword>
<dbReference type="GO" id="GO:0004674">
    <property type="term" value="F:protein serine/threonine kinase activity"/>
    <property type="evidence" value="ECO:0007669"/>
    <property type="project" value="UniProtKB-KW"/>
</dbReference>
<dbReference type="EMBL" id="DUZY01000004">
    <property type="protein sequence ID" value="DAD35833.1"/>
    <property type="molecule type" value="Genomic_DNA"/>
</dbReference>
<dbReference type="PROSITE" id="PS50026">
    <property type="entry name" value="EGF_3"/>
    <property type="match status" value="1"/>
</dbReference>
<feature type="binding site" evidence="19">
    <location>
        <position position="479"/>
    </location>
    <ligand>
        <name>ATP</name>
        <dbReference type="ChEBI" id="CHEBI:30616"/>
    </ligand>
</feature>
<name>A0A822YUR3_NELNU</name>
<dbReference type="PROSITE" id="PS50948">
    <property type="entry name" value="PAN"/>
    <property type="match status" value="1"/>
</dbReference>
<keyword evidence="13" id="KW-0675">Receptor</keyword>
<accession>A0A822YUR3</accession>
<comment type="similarity">
    <text evidence="17">Belongs to the protein kinase superfamily. Ser/Thr protein kinase family.</text>
</comment>
<evidence type="ECO:0000256" key="11">
    <source>
        <dbReference type="ARBA" id="ARBA00023136"/>
    </source>
</evidence>
<evidence type="ECO:0000256" key="20">
    <source>
        <dbReference type="SAM" id="Phobius"/>
    </source>
</evidence>
<dbReference type="InterPro" id="IPR011009">
    <property type="entry name" value="Kinase-like_dom_sf"/>
</dbReference>
<dbReference type="CDD" id="cd14066">
    <property type="entry name" value="STKc_IRAK"/>
    <property type="match status" value="1"/>
</dbReference>
<evidence type="ECO:0000256" key="1">
    <source>
        <dbReference type="ARBA" id="ARBA00004479"/>
    </source>
</evidence>
<dbReference type="GO" id="GO:0005524">
    <property type="term" value="F:ATP binding"/>
    <property type="evidence" value="ECO:0007669"/>
    <property type="project" value="UniProtKB-UniRule"/>
</dbReference>
<dbReference type="SMART" id="SM00220">
    <property type="entry name" value="S_TKc"/>
    <property type="match status" value="1"/>
</dbReference>
<dbReference type="Gene3D" id="3.30.200.20">
    <property type="entry name" value="Phosphorylase Kinase, domain 1"/>
    <property type="match status" value="1"/>
</dbReference>
<dbReference type="PROSITE" id="PS50927">
    <property type="entry name" value="BULB_LECTIN"/>
    <property type="match status" value="1"/>
</dbReference>
<keyword evidence="12" id="KW-1015">Disulfide bond</keyword>
<keyword evidence="27" id="KW-1185">Reference proteome</keyword>
<evidence type="ECO:0000256" key="17">
    <source>
        <dbReference type="PIRNR" id="PIRNR000641"/>
    </source>
</evidence>
<dbReference type="PROSITE" id="PS50011">
    <property type="entry name" value="PROTEIN_KINASE_DOM"/>
    <property type="match status" value="1"/>
</dbReference>
<evidence type="ECO:0000259" key="22">
    <source>
        <dbReference type="PROSITE" id="PS50011"/>
    </source>
</evidence>
<dbReference type="Gene3D" id="1.10.510.10">
    <property type="entry name" value="Transferase(Phosphotransferase) domain 1"/>
    <property type="match status" value="1"/>
</dbReference>
<organism evidence="26 27">
    <name type="scientific">Nelumbo nucifera</name>
    <name type="common">Sacred lotus</name>
    <dbReference type="NCBI Taxonomy" id="4432"/>
    <lineage>
        <taxon>Eukaryota</taxon>
        <taxon>Viridiplantae</taxon>
        <taxon>Streptophyta</taxon>
        <taxon>Embryophyta</taxon>
        <taxon>Tracheophyta</taxon>
        <taxon>Spermatophyta</taxon>
        <taxon>Magnoliopsida</taxon>
        <taxon>Proteales</taxon>
        <taxon>Nelumbonaceae</taxon>
        <taxon>Nelumbo</taxon>
    </lineage>
</organism>
<comment type="subcellular location">
    <subcellularLocation>
        <location evidence="1">Membrane</location>
        <topology evidence="1">Single-pass type I membrane protein</topology>
    </subcellularLocation>
</comment>
<comment type="catalytic activity">
    <reaction evidence="15 17">
        <text>L-threonyl-[protein] + ATP = O-phospho-L-threonyl-[protein] + ADP + H(+)</text>
        <dbReference type="Rhea" id="RHEA:46608"/>
        <dbReference type="Rhea" id="RHEA-COMP:11060"/>
        <dbReference type="Rhea" id="RHEA-COMP:11605"/>
        <dbReference type="ChEBI" id="CHEBI:15378"/>
        <dbReference type="ChEBI" id="CHEBI:30013"/>
        <dbReference type="ChEBI" id="CHEBI:30616"/>
        <dbReference type="ChEBI" id="CHEBI:61977"/>
        <dbReference type="ChEBI" id="CHEBI:456216"/>
        <dbReference type="EC" id="2.7.11.1"/>
    </reaction>
</comment>
<evidence type="ECO:0000259" key="25">
    <source>
        <dbReference type="PROSITE" id="PS50948"/>
    </source>
</evidence>
<feature type="chain" id="PRO_5032732500" description="Receptor-like serine/threonine-protein kinase" evidence="21">
    <location>
        <begin position="24"/>
        <end position="775"/>
    </location>
</feature>
<dbReference type="Gene3D" id="2.90.10.10">
    <property type="entry name" value="Bulb-type lectin domain"/>
    <property type="match status" value="1"/>
</dbReference>
<feature type="domain" description="Apple" evidence="25">
    <location>
        <begin position="292"/>
        <end position="379"/>
    </location>
</feature>
<dbReference type="InterPro" id="IPR036426">
    <property type="entry name" value="Bulb-type_lectin_dom_sf"/>
</dbReference>
<dbReference type="EC" id="2.7.11.1" evidence="17"/>
<evidence type="ECO:0000256" key="5">
    <source>
        <dbReference type="ARBA" id="ARBA00022692"/>
    </source>
</evidence>
<feature type="transmembrane region" description="Helical" evidence="20">
    <location>
        <begin position="393"/>
        <end position="415"/>
    </location>
</feature>
<evidence type="ECO:0000259" key="24">
    <source>
        <dbReference type="PROSITE" id="PS50927"/>
    </source>
</evidence>
<dbReference type="SUPFAM" id="SSF51110">
    <property type="entry name" value="alpha-D-mannose-specific plant lectins"/>
    <property type="match status" value="2"/>
</dbReference>
<evidence type="ECO:0000256" key="13">
    <source>
        <dbReference type="ARBA" id="ARBA00023170"/>
    </source>
</evidence>
<dbReference type="InterPro" id="IPR008271">
    <property type="entry name" value="Ser/Thr_kinase_AS"/>
</dbReference>
<keyword evidence="11 20" id="KW-0472">Membrane</keyword>
<evidence type="ECO:0000256" key="16">
    <source>
        <dbReference type="ARBA" id="ARBA00048679"/>
    </source>
</evidence>
<keyword evidence="7 17" id="KW-0547">Nucleotide-binding</keyword>
<dbReference type="Pfam" id="PF01453">
    <property type="entry name" value="B_lectin"/>
    <property type="match status" value="1"/>
</dbReference>
<comment type="caution">
    <text evidence="18">Lacks conserved residue(s) required for the propagation of feature annotation.</text>
</comment>
<dbReference type="InterPro" id="IPR024171">
    <property type="entry name" value="SRK-like_kinase"/>
</dbReference>
<dbReference type="FunFam" id="3.30.200.20:FF:000059">
    <property type="entry name" value="S-receptor-like serine/threonine-protein kinase"/>
    <property type="match status" value="1"/>
</dbReference>
<evidence type="ECO:0000256" key="10">
    <source>
        <dbReference type="ARBA" id="ARBA00022989"/>
    </source>
</evidence>
<comment type="catalytic activity">
    <reaction evidence="16 17">
        <text>L-seryl-[protein] + ATP = O-phospho-L-seryl-[protein] + ADP + H(+)</text>
        <dbReference type="Rhea" id="RHEA:17989"/>
        <dbReference type="Rhea" id="RHEA-COMP:9863"/>
        <dbReference type="Rhea" id="RHEA-COMP:11604"/>
        <dbReference type="ChEBI" id="CHEBI:15378"/>
        <dbReference type="ChEBI" id="CHEBI:29999"/>
        <dbReference type="ChEBI" id="CHEBI:30616"/>
        <dbReference type="ChEBI" id="CHEBI:83421"/>
        <dbReference type="ChEBI" id="CHEBI:456216"/>
        <dbReference type="EC" id="2.7.11.1"/>
    </reaction>
</comment>
<keyword evidence="14" id="KW-0325">Glycoprotein</keyword>
<evidence type="ECO:0000313" key="26">
    <source>
        <dbReference type="EMBL" id="DAD35833.1"/>
    </source>
</evidence>
<evidence type="ECO:0000256" key="9">
    <source>
        <dbReference type="ARBA" id="ARBA00022840"/>
    </source>
</evidence>
<feature type="domain" description="Protein kinase" evidence="22">
    <location>
        <begin position="451"/>
        <end position="747"/>
    </location>
</feature>
<proteinExistence type="inferred from homology"/>
<evidence type="ECO:0000256" key="19">
    <source>
        <dbReference type="PROSITE-ProRule" id="PRU10141"/>
    </source>
</evidence>
<protein>
    <recommendedName>
        <fullName evidence="17">Receptor-like serine/threonine-protein kinase</fullName>
        <ecNumber evidence="17">2.7.11.1</ecNumber>
    </recommendedName>
</protein>